<evidence type="ECO:0000256" key="7">
    <source>
        <dbReference type="ARBA" id="ARBA00023235"/>
    </source>
</evidence>
<dbReference type="GO" id="GO:0006310">
    <property type="term" value="P:DNA recombination"/>
    <property type="evidence" value="ECO:0007669"/>
    <property type="project" value="InterPro"/>
</dbReference>
<keyword evidence="13" id="KW-1185">Reference proteome</keyword>
<evidence type="ECO:0000256" key="9">
    <source>
        <dbReference type="ARBA" id="ARBA00034808"/>
    </source>
</evidence>
<dbReference type="GO" id="GO:0043590">
    <property type="term" value="C:bacterial nucleoid"/>
    <property type="evidence" value="ECO:0007669"/>
    <property type="project" value="TreeGrafter"/>
</dbReference>
<evidence type="ECO:0000259" key="10">
    <source>
        <dbReference type="PROSITE" id="PS51192"/>
    </source>
</evidence>
<keyword evidence="2" id="KW-0547">Nucleotide-binding</keyword>
<dbReference type="InterPro" id="IPR004589">
    <property type="entry name" value="DNA_helicase_ATP-dep_RecQ"/>
</dbReference>
<dbReference type="GO" id="GO:0030894">
    <property type="term" value="C:replisome"/>
    <property type="evidence" value="ECO:0007669"/>
    <property type="project" value="TreeGrafter"/>
</dbReference>
<evidence type="ECO:0000256" key="8">
    <source>
        <dbReference type="ARBA" id="ARBA00034617"/>
    </source>
</evidence>
<dbReference type="Gene3D" id="1.10.10.10">
    <property type="entry name" value="Winged helix-like DNA-binding domain superfamily/Winged helix DNA-binding domain"/>
    <property type="match status" value="2"/>
</dbReference>
<reference evidence="12 13" key="1">
    <citation type="submission" date="2016-12" db="EMBL/GenBank/DDBJ databases">
        <title>The draft genome sequence of Actinophytocola xinjiangensis.</title>
        <authorList>
            <person name="Wang W."/>
            <person name="Yuan L."/>
        </authorList>
    </citation>
    <scope>NUCLEOTIDE SEQUENCE [LARGE SCALE GENOMIC DNA]</scope>
    <source>
        <strain evidence="12 13">CGMCC 4.4663</strain>
    </source>
</reference>
<organism evidence="12 13">
    <name type="scientific">Actinophytocola xinjiangensis</name>
    <dbReference type="NCBI Taxonomy" id="485602"/>
    <lineage>
        <taxon>Bacteria</taxon>
        <taxon>Bacillati</taxon>
        <taxon>Actinomycetota</taxon>
        <taxon>Actinomycetes</taxon>
        <taxon>Pseudonocardiales</taxon>
        <taxon>Pseudonocardiaceae</taxon>
    </lineage>
</organism>
<dbReference type="GO" id="GO:0016787">
    <property type="term" value="F:hydrolase activity"/>
    <property type="evidence" value="ECO:0007669"/>
    <property type="project" value="UniProtKB-KW"/>
</dbReference>
<keyword evidence="6" id="KW-0238">DNA-binding</keyword>
<evidence type="ECO:0000256" key="2">
    <source>
        <dbReference type="ARBA" id="ARBA00022741"/>
    </source>
</evidence>
<keyword evidence="3" id="KW-0378">Hydrolase</keyword>
<feature type="domain" description="Helicase ATP-binding" evidence="10">
    <location>
        <begin position="39"/>
        <end position="214"/>
    </location>
</feature>
<dbReference type="CDD" id="cd06223">
    <property type="entry name" value="PRTases_typeI"/>
    <property type="match status" value="1"/>
</dbReference>
<dbReference type="PROSITE" id="PS51192">
    <property type="entry name" value="HELICASE_ATP_BIND_1"/>
    <property type="match status" value="1"/>
</dbReference>
<dbReference type="NCBIfam" id="TIGR00614">
    <property type="entry name" value="recQ_fam"/>
    <property type="match status" value="1"/>
</dbReference>
<comment type="caution">
    <text evidence="12">The sequence shown here is derived from an EMBL/GenBank/DDBJ whole genome shotgun (WGS) entry which is preliminary data.</text>
</comment>
<dbReference type="SUPFAM" id="SSF52540">
    <property type="entry name" value="P-loop containing nucleoside triphosphate hydrolases"/>
    <property type="match status" value="1"/>
</dbReference>
<dbReference type="SUPFAM" id="SSF53271">
    <property type="entry name" value="PRTase-like"/>
    <property type="match status" value="1"/>
</dbReference>
<dbReference type="GO" id="GO:0009378">
    <property type="term" value="F:four-way junction helicase activity"/>
    <property type="evidence" value="ECO:0007669"/>
    <property type="project" value="TreeGrafter"/>
</dbReference>
<dbReference type="GO" id="GO:0006281">
    <property type="term" value="P:DNA repair"/>
    <property type="evidence" value="ECO:0007669"/>
    <property type="project" value="TreeGrafter"/>
</dbReference>
<dbReference type="InterPro" id="IPR029057">
    <property type="entry name" value="PRTase-like"/>
</dbReference>
<evidence type="ECO:0000256" key="1">
    <source>
        <dbReference type="ARBA" id="ARBA00005446"/>
    </source>
</evidence>
<dbReference type="GO" id="GO:0005524">
    <property type="term" value="F:ATP binding"/>
    <property type="evidence" value="ECO:0007669"/>
    <property type="project" value="UniProtKB-KW"/>
</dbReference>
<dbReference type="SMART" id="SM00490">
    <property type="entry name" value="HELICc"/>
    <property type="match status" value="1"/>
</dbReference>
<sequence>MRHCGGVDEHALRTSAEQQLRALAGDGARLREDQWTAIRALVVDRRRALVVQRTGWGKSAVYFVATSLLRQQGHGPTVIVSPLLALMRNQIEAAGRAGVRAATINSANLDQWHEVQDDVLAGRVDVLLVSPERLNNPEFRDTVLPELTAAAGMLVVDEAHCISDWGHDFRPDYRRLRTLLGELPAGVPVLATTATANDRVVRDVAEQLDLGTRDTLVLRGQLDRESLRLGVLALPTAQARFAWLAERLDGLTGSGIIYTLTVAAAQEVASFLRERGYAVAAYSGKTEPAERERIEQDLLANRIKAVAATSALGMGFDKPDLGFVIHLGAPASPIAYYQQIGRAGRGVERAEVLLLPGTEDKDIWAYFASLAFPPERVVRQVLDVLASADRPLSTAAIEPACDLSRSRLDMVLKVLDVDGAVRRVKGGWLATGQGWEYDEQRYLGIAGSRRTEQQAMLDYQRTDGCRMEFLLRQLDAPGAAPCGRCDNCAGTTWSDTVSETSVAQARQLLSRPGVEIGERRMWPSGMAGLDVPLSGKLAAGQRAEPGRALGRLTDIGWGNRLRELFAQAGDGPVPDDLVDGCVRVLASWEWAVRPVGVVTVGSVSRPKLVASIGERISTIGRLPLLGEIGAVAAGERQANSARRLAQVWRSLRLGPELAQRVAGVDGPVLLVDDRVDTGWTMTVAARLLREAGAPAVLPFALASTT</sequence>
<accession>A0A7Z1AY80</accession>
<evidence type="ECO:0000313" key="13">
    <source>
        <dbReference type="Proteomes" id="UP000185696"/>
    </source>
</evidence>
<dbReference type="PROSITE" id="PS51194">
    <property type="entry name" value="HELICASE_CTER"/>
    <property type="match status" value="1"/>
</dbReference>
<dbReference type="Pfam" id="PF00271">
    <property type="entry name" value="Helicase_C"/>
    <property type="match status" value="1"/>
</dbReference>
<evidence type="ECO:0000256" key="6">
    <source>
        <dbReference type="ARBA" id="ARBA00023125"/>
    </source>
</evidence>
<dbReference type="AlphaFoldDB" id="A0A7Z1AY80"/>
<comment type="catalytic activity">
    <reaction evidence="8">
        <text>Couples ATP hydrolysis with the unwinding of duplex DNA by translocating in the 3'-5' direction.</text>
        <dbReference type="EC" id="5.6.2.4"/>
    </reaction>
</comment>
<dbReference type="InterPro" id="IPR000836">
    <property type="entry name" value="PRTase_dom"/>
</dbReference>
<evidence type="ECO:0000259" key="11">
    <source>
        <dbReference type="PROSITE" id="PS51194"/>
    </source>
</evidence>
<dbReference type="InterPro" id="IPR014001">
    <property type="entry name" value="Helicase_ATP-bd"/>
</dbReference>
<name>A0A7Z1AY80_9PSEU</name>
<dbReference type="InterPro" id="IPR001650">
    <property type="entry name" value="Helicase_C-like"/>
</dbReference>
<gene>
    <name evidence="12" type="ORF">BLA60_22615</name>
</gene>
<dbReference type="Proteomes" id="UP000185696">
    <property type="component" value="Unassembled WGS sequence"/>
</dbReference>
<keyword evidence="4" id="KW-0347">Helicase</keyword>
<dbReference type="InterPro" id="IPR036388">
    <property type="entry name" value="WH-like_DNA-bd_sf"/>
</dbReference>
<dbReference type="InterPro" id="IPR027417">
    <property type="entry name" value="P-loop_NTPase"/>
</dbReference>
<comment type="similarity">
    <text evidence="1">Belongs to the helicase family. RecQ subfamily.</text>
</comment>
<keyword evidence="7" id="KW-0413">Isomerase</keyword>
<proteinExistence type="inferred from homology"/>
<dbReference type="PANTHER" id="PTHR13710">
    <property type="entry name" value="DNA HELICASE RECQ FAMILY MEMBER"/>
    <property type="match status" value="1"/>
</dbReference>
<dbReference type="OrthoDB" id="9760034at2"/>
<dbReference type="SMART" id="SM00487">
    <property type="entry name" value="DEXDc"/>
    <property type="match status" value="1"/>
</dbReference>
<evidence type="ECO:0000256" key="3">
    <source>
        <dbReference type="ARBA" id="ARBA00022801"/>
    </source>
</evidence>
<dbReference type="GO" id="GO:0043138">
    <property type="term" value="F:3'-5' DNA helicase activity"/>
    <property type="evidence" value="ECO:0007669"/>
    <property type="project" value="UniProtKB-EC"/>
</dbReference>
<dbReference type="EC" id="5.6.2.4" evidence="9"/>
<dbReference type="Gene3D" id="3.40.50.300">
    <property type="entry name" value="P-loop containing nucleotide triphosphate hydrolases"/>
    <property type="match status" value="2"/>
</dbReference>
<evidence type="ECO:0000313" key="12">
    <source>
        <dbReference type="EMBL" id="OLF08801.1"/>
    </source>
</evidence>
<evidence type="ECO:0000256" key="5">
    <source>
        <dbReference type="ARBA" id="ARBA00022840"/>
    </source>
</evidence>
<dbReference type="GO" id="GO:0005737">
    <property type="term" value="C:cytoplasm"/>
    <property type="evidence" value="ECO:0007669"/>
    <property type="project" value="TreeGrafter"/>
</dbReference>
<dbReference type="GO" id="GO:0003677">
    <property type="term" value="F:DNA binding"/>
    <property type="evidence" value="ECO:0007669"/>
    <property type="project" value="UniProtKB-KW"/>
</dbReference>
<dbReference type="Gene3D" id="3.40.50.2020">
    <property type="match status" value="1"/>
</dbReference>
<dbReference type="PANTHER" id="PTHR13710:SF105">
    <property type="entry name" value="ATP-DEPENDENT DNA HELICASE Q1"/>
    <property type="match status" value="1"/>
</dbReference>
<feature type="domain" description="Helicase C-terminal" evidence="11">
    <location>
        <begin position="243"/>
        <end position="393"/>
    </location>
</feature>
<dbReference type="InterPro" id="IPR011545">
    <property type="entry name" value="DEAD/DEAH_box_helicase_dom"/>
</dbReference>
<keyword evidence="5" id="KW-0067">ATP-binding</keyword>
<dbReference type="EMBL" id="MSIF01000011">
    <property type="protein sequence ID" value="OLF08801.1"/>
    <property type="molecule type" value="Genomic_DNA"/>
</dbReference>
<protein>
    <recommendedName>
        <fullName evidence="9">DNA 3'-5' helicase</fullName>
        <ecNumber evidence="9">5.6.2.4</ecNumber>
    </recommendedName>
</protein>
<dbReference type="Pfam" id="PF00270">
    <property type="entry name" value="DEAD"/>
    <property type="match status" value="1"/>
</dbReference>
<evidence type="ECO:0000256" key="4">
    <source>
        <dbReference type="ARBA" id="ARBA00022806"/>
    </source>
</evidence>